<dbReference type="SUPFAM" id="SSF82153">
    <property type="entry name" value="FAS1 domain"/>
    <property type="match status" value="1"/>
</dbReference>
<dbReference type="Pfam" id="PF02469">
    <property type="entry name" value="Fasciclin"/>
    <property type="match status" value="1"/>
</dbReference>
<dbReference type="EMBL" id="CAFBQP010000083">
    <property type="protein sequence ID" value="CAB5066775.1"/>
    <property type="molecule type" value="Genomic_DNA"/>
</dbReference>
<feature type="region of interest" description="Disordered" evidence="1">
    <location>
        <begin position="113"/>
        <end position="251"/>
    </location>
</feature>
<sequence length="604" mass="63535">MVAHAAVFGTGHSYLTALLALDPAMVRDWAAEQGRTFDSLAQLAHDDELIQTVALSIAYANRDLSPEQRVRAFTVVGEEWVRGSALLSFDSMPRRAAIAERYAADLEAMFDGDPYVAPDTPGSDIQDADDHADDVADPTIPPFVTEQHTVPPRPAPPTGPPPGYVPLAPTAADDLVDPTPSWSAVLRPERPLAPKDTEARQTRRPAAPANARQDSPGPTDGGPNGNGPTDGGPNGNGPNDGDWDEPWQEPAPPARRWWWAVLVALVVVAAGALVLKTMNNDSGDDASLTTEVVDTTPDTMFEDPDTIDSVVDTTPDTTVAPVATDSLIVTAERTAGLATFVAAVKAAGLDTDLAGTGPYTVFAPTDDAFNKLDPEVLKALLADKDLLTKILRHHMVDGAVNAEDLTEGNLTALDGTTILVATATDITLDKTVRPVDTDIAASNGVLHTIDTVLLPPDMDPTALLPTTTTLPAKRFFTVYFGTKTRVLDDAAKAEIASAAEAIKSFPAGSEVVITGYTLKSGSVGHRKFIAKLRATTVIDALKKAGATNVTYRIVTVINLSLSGDRVAARRAEITLPGYDPAAASTSTTTSTSMPSSTTTTSEAP</sequence>
<feature type="domain" description="FAS1" evidence="2">
    <location>
        <begin position="324"/>
        <end position="453"/>
    </location>
</feature>
<evidence type="ECO:0000256" key="1">
    <source>
        <dbReference type="SAM" id="MobiDB-lite"/>
    </source>
</evidence>
<dbReference type="Gene3D" id="3.30.1330.60">
    <property type="entry name" value="OmpA-like domain"/>
    <property type="match status" value="1"/>
</dbReference>
<protein>
    <submittedName>
        <fullName evidence="4">Unannotated protein</fullName>
    </submittedName>
</protein>
<gene>
    <name evidence="3" type="ORF">UFOPK2806_01039</name>
    <name evidence="4" type="ORF">UFOPK4306_01909</name>
</gene>
<accession>A0A6J7ULL5</accession>
<feature type="compositionally biased region" description="Acidic residues" evidence="1">
    <location>
        <begin position="126"/>
        <end position="136"/>
    </location>
</feature>
<feature type="region of interest" description="Disordered" evidence="1">
    <location>
        <begin position="578"/>
        <end position="604"/>
    </location>
</feature>
<feature type="compositionally biased region" description="Basic and acidic residues" evidence="1">
    <location>
        <begin position="187"/>
        <end position="201"/>
    </location>
</feature>
<name>A0A6J7ULL5_9ZZZZ</name>
<evidence type="ECO:0000313" key="3">
    <source>
        <dbReference type="EMBL" id="CAB4751364.1"/>
    </source>
</evidence>
<evidence type="ECO:0000259" key="2">
    <source>
        <dbReference type="PROSITE" id="PS50213"/>
    </source>
</evidence>
<dbReference type="SMART" id="SM00554">
    <property type="entry name" value="FAS1"/>
    <property type="match status" value="1"/>
</dbReference>
<dbReference type="FunFam" id="2.30.180.10:FF:000032">
    <property type="entry name" value="Fasciclin domain-containing protein, putative"/>
    <property type="match status" value="1"/>
</dbReference>
<dbReference type="AlphaFoldDB" id="A0A6J7ULL5"/>
<dbReference type="PROSITE" id="PS50213">
    <property type="entry name" value="FAS1"/>
    <property type="match status" value="1"/>
</dbReference>
<dbReference type="Gene3D" id="2.30.180.10">
    <property type="entry name" value="FAS1 domain"/>
    <property type="match status" value="1"/>
</dbReference>
<proteinExistence type="predicted"/>
<dbReference type="InterPro" id="IPR036378">
    <property type="entry name" value="FAS1_dom_sf"/>
</dbReference>
<dbReference type="InterPro" id="IPR050904">
    <property type="entry name" value="Adhesion/Biosynth-related"/>
</dbReference>
<dbReference type="InterPro" id="IPR000782">
    <property type="entry name" value="FAS1_domain"/>
</dbReference>
<feature type="compositionally biased region" description="Pro residues" evidence="1">
    <location>
        <begin position="151"/>
        <end position="164"/>
    </location>
</feature>
<feature type="compositionally biased region" description="Low complexity" evidence="1">
    <location>
        <begin position="584"/>
        <end position="604"/>
    </location>
</feature>
<dbReference type="InterPro" id="IPR036737">
    <property type="entry name" value="OmpA-like_sf"/>
</dbReference>
<reference evidence="4" key="1">
    <citation type="submission" date="2020-05" db="EMBL/GenBank/DDBJ databases">
        <authorList>
            <person name="Chiriac C."/>
            <person name="Salcher M."/>
            <person name="Ghai R."/>
            <person name="Kavagutti S V."/>
        </authorList>
    </citation>
    <scope>NUCLEOTIDE SEQUENCE</scope>
</reference>
<dbReference type="SUPFAM" id="SSF103088">
    <property type="entry name" value="OmpA-like"/>
    <property type="match status" value="1"/>
</dbReference>
<dbReference type="EMBL" id="CAEZYY010000010">
    <property type="protein sequence ID" value="CAB4751364.1"/>
    <property type="molecule type" value="Genomic_DNA"/>
</dbReference>
<feature type="compositionally biased region" description="Gly residues" evidence="1">
    <location>
        <begin position="219"/>
        <end position="235"/>
    </location>
</feature>
<organism evidence="4">
    <name type="scientific">freshwater metagenome</name>
    <dbReference type="NCBI Taxonomy" id="449393"/>
    <lineage>
        <taxon>unclassified sequences</taxon>
        <taxon>metagenomes</taxon>
        <taxon>ecological metagenomes</taxon>
    </lineage>
</organism>
<evidence type="ECO:0000313" key="4">
    <source>
        <dbReference type="EMBL" id="CAB5066775.1"/>
    </source>
</evidence>
<dbReference type="PANTHER" id="PTHR10900">
    <property type="entry name" value="PERIOSTIN-RELATED"/>
    <property type="match status" value="1"/>
</dbReference>